<keyword evidence="1" id="KW-0472">Membrane</keyword>
<keyword evidence="1" id="KW-0812">Transmembrane</keyword>
<comment type="caution">
    <text evidence="2">The sequence shown here is derived from an EMBL/GenBank/DDBJ whole genome shotgun (WGS) entry which is preliminary data.</text>
</comment>
<keyword evidence="3" id="KW-1185">Reference proteome</keyword>
<name>A0ABS5ZIX8_9GAMM</name>
<feature type="transmembrane region" description="Helical" evidence="1">
    <location>
        <begin position="20"/>
        <end position="38"/>
    </location>
</feature>
<proteinExistence type="predicted"/>
<evidence type="ECO:0000313" key="2">
    <source>
        <dbReference type="EMBL" id="MBU2714039.1"/>
    </source>
</evidence>
<accession>A0ABS5ZIX8</accession>
<organism evidence="2 3">
    <name type="scientific">Zooshikella harenae</name>
    <dbReference type="NCBI Taxonomy" id="2827238"/>
    <lineage>
        <taxon>Bacteria</taxon>
        <taxon>Pseudomonadati</taxon>
        <taxon>Pseudomonadota</taxon>
        <taxon>Gammaproteobacteria</taxon>
        <taxon>Oceanospirillales</taxon>
        <taxon>Zooshikellaceae</taxon>
        <taxon>Zooshikella</taxon>
    </lineage>
</organism>
<reference evidence="2 3" key="1">
    <citation type="submission" date="2021-04" db="EMBL/GenBank/DDBJ databases">
        <authorList>
            <person name="Pira H."/>
            <person name="Risdian C."/>
            <person name="Wink J."/>
        </authorList>
    </citation>
    <scope>NUCLEOTIDE SEQUENCE [LARGE SCALE GENOMIC DNA]</scope>
    <source>
        <strain evidence="2 3">WH53</strain>
    </source>
</reference>
<keyword evidence="1" id="KW-1133">Transmembrane helix</keyword>
<dbReference type="EMBL" id="JAGSOY010000139">
    <property type="protein sequence ID" value="MBU2714039.1"/>
    <property type="molecule type" value="Genomic_DNA"/>
</dbReference>
<protein>
    <submittedName>
        <fullName evidence="2">Uncharacterized protein</fullName>
    </submittedName>
</protein>
<gene>
    <name evidence="2" type="ORF">KCG35_23600</name>
</gene>
<dbReference type="Proteomes" id="UP000690515">
    <property type="component" value="Unassembled WGS sequence"/>
</dbReference>
<dbReference type="RefSeq" id="WP_215822312.1">
    <property type="nucleotide sequence ID" value="NZ_JAGSOY010000139.1"/>
</dbReference>
<evidence type="ECO:0000256" key="1">
    <source>
        <dbReference type="SAM" id="Phobius"/>
    </source>
</evidence>
<sequence length="144" mass="16994">MKSGIKQDQKKSLFRKTCIILFFLLIACLFFIAGFYAAKKEASELLLITNIENEENLLTYSIYFSTLIRENKHIEAIKGYDKTMYLNFGVIANYLDILNNNSYACDNTTVRKLLEYYKKYNPIMYKELNQSCYDLQKRIKNRTS</sequence>
<dbReference type="PROSITE" id="PS51257">
    <property type="entry name" value="PROKAR_LIPOPROTEIN"/>
    <property type="match status" value="1"/>
</dbReference>
<evidence type="ECO:0000313" key="3">
    <source>
        <dbReference type="Proteomes" id="UP000690515"/>
    </source>
</evidence>